<sequence>MTMVYARIADKTVAEEYFAVTEKVELLYGQPHQLAGDDEGREMRKLRNEMHRRMLGNGYCARPVEMDCHFESICESCSFFVTTLEFRPTLQRQRDDAANKGQLGRQKIFDGILDRLDTTAS</sequence>
<evidence type="ECO:0000313" key="2">
    <source>
        <dbReference type="EMBL" id="BCO36359.1"/>
    </source>
</evidence>
<name>A0A7R7JGF6_9MYCO</name>
<dbReference type="EMBL" id="AP024237">
    <property type="protein sequence ID" value="BCO36408.1"/>
    <property type="molecule type" value="Genomic_DNA"/>
</dbReference>
<reference evidence="5 6" key="1">
    <citation type="submission" date="2020-12" db="EMBL/GenBank/DDBJ databases">
        <title>Complete genome sequence of Mycobacterium heckeshornense JCM 15655T, closely related to a pathogenic non-tuberculous mycobacterial species Mycobacterium xenopi.</title>
        <authorList>
            <person name="Yoshida M."/>
            <person name="Fukano H."/>
            <person name="Asakura T."/>
            <person name="Suzuki M."/>
            <person name="Hoshino Y."/>
        </authorList>
    </citation>
    <scope>NUCLEOTIDE SEQUENCE [LARGE SCALE GENOMIC DNA]</scope>
    <source>
        <strain evidence="5 6">JCM 15655</strain>
    </source>
</reference>
<proteinExistence type="predicted"/>
<dbReference type="EMBL" id="AP024237">
    <property type="protein sequence ID" value="BCO36437.1"/>
    <property type="molecule type" value="Genomic_DNA"/>
</dbReference>
<protein>
    <submittedName>
        <fullName evidence="5">Uncharacterized protein</fullName>
    </submittedName>
</protein>
<evidence type="ECO:0000313" key="4">
    <source>
        <dbReference type="EMBL" id="BCO36408.1"/>
    </source>
</evidence>
<dbReference type="EMBL" id="AP024237">
    <property type="protein sequence ID" value="BCO36373.1"/>
    <property type="molecule type" value="Genomic_DNA"/>
</dbReference>
<evidence type="ECO:0000313" key="3">
    <source>
        <dbReference type="EMBL" id="BCO36373.1"/>
    </source>
</evidence>
<dbReference type="Proteomes" id="UP000595446">
    <property type="component" value="Chromosome"/>
</dbReference>
<dbReference type="AlphaFoldDB" id="A0A7R7JGF6"/>
<evidence type="ECO:0000313" key="6">
    <source>
        <dbReference type="Proteomes" id="UP000595446"/>
    </source>
</evidence>
<evidence type="ECO:0000313" key="1">
    <source>
        <dbReference type="EMBL" id="BCO34924.1"/>
    </source>
</evidence>
<gene>
    <name evidence="1" type="ORF">MHEC_13570</name>
    <name evidence="2" type="ORF">MHEC_27920</name>
    <name evidence="3" type="ORF">MHEC_28060</name>
    <name evidence="4" type="ORF">MHEC_28410</name>
    <name evidence="5" type="ORF">MHEC_28700</name>
</gene>
<dbReference type="RefSeq" id="WP_236591476.1">
    <property type="nucleotide sequence ID" value="NZ_AP024237.1"/>
</dbReference>
<evidence type="ECO:0000313" key="5">
    <source>
        <dbReference type="EMBL" id="BCO36437.1"/>
    </source>
</evidence>
<accession>A0A7R7JGF6</accession>
<organism evidence="5 6">
    <name type="scientific">Mycobacterium heckeshornense</name>
    <dbReference type="NCBI Taxonomy" id="110505"/>
    <lineage>
        <taxon>Bacteria</taxon>
        <taxon>Bacillati</taxon>
        <taxon>Actinomycetota</taxon>
        <taxon>Actinomycetes</taxon>
        <taxon>Mycobacteriales</taxon>
        <taxon>Mycobacteriaceae</taxon>
        <taxon>Mycobacterium</taxon>
    </lineage>
</organism>
<keyword evidence="6" id="KW-1185">Reference proteome</keyword>
<dbReference type="EMBL" id="AP024237">
    <property type="protein sequence ID" value="BCO36359.1"/>
    <property type="molecule type" value="Genomic_DNA"/>
</dbReference>
<dbReference type="EMBL" id="AP024237">
    <property type="protein sequence ID" value="BCO34924.1"/>
    <property type="molecule type" value="Genomic_DNA"/>
</dbReference>